<dbReference type="InterPro" id="IPR052513">
    <property type="entry name" value="Thioester_dehydratase-like"/>
</dbReference>
<protein>
    <recommendedName>
        <fullName evidence="1">ChsH2 C-terminal OB-fold domain-containing protein</fullName>
    </recommendedName>
</protein>
<keyword evidence="3" id="KW-1185">Reference proteome</keyword>
<dbReference type="PANTHER" id="PTHR34075:SF5">
    <property type="entry name" value="BLR3430 PROTEIN"/>
    <property type="match status" value="1"/>
</dbReference>
<dbReference type="InterPro" id="IPR012340">
    <property type="entry name" value="NA-bd_OB-fold"/>
</dbReference>
<dbReference type="Proteomes" id="UP000253759">
    <property type="component" value="Unassembled WGS sequence"/>
</dbReference>
<dbReference type="SUPFAM" id="SSF50249">
    <property type="entry name" value="Nucleic acid-binding proteins"/>
    <property type="match status" value="1"/>
</dbReference>
<reference evidence="3" key="1">
    <citation type="submission" date="2018-07" db="EMBL/GenBank/DDBJ databases">
        <authorList>
            <person name="Liu B.-T."/>
            <person name="Du Z."/>
        </authorList>
    </citation>
    <scope>NUCLEOTIDE SEQUENCE [LARGE SCALE GENOMIC DNA]</scope>
    <source>
        <strain evidence="3">XYN52</strain>
    </source>
</reference>
<dbReference type="InterPro" id="IPR002878">
    <property type="entry name" value="ChsH2_C"/>
</dbReference>
<evidence type="ECO:0000313" key="2">
    <source>
        <dbReference type="EMBL" id="RDE10542.1"/>
    </source>
</evidence>
<dbReference type="Pfam" id="PF01796">
    <property type="entry name" value="OB_ChsH2_C"/>
    <property type="match status" value="1"/>
</dbReference>
<organism evidence="2 3">
    <name type="scientific">Pelagibacterium lacus</name>
    <dbReference type="NCBI Taxonomy" id="2282655"/>
    <lineage>
        <taxon>Bacteria</taxon>
        <taxon>Pseudomonadati</taxon>
        <taxon>Pseudomonadota</taxon>
        <taxon>Alphaproteobacteria</taxon>
        <taxon>Hyphomicrobiales</taxon>
        <taxon>Devosiaceae</taxon>
        <taxon>Pelagibacterium</taxon>
    </lineage>
</organism>
<dbReference type="AlphaFoldDB" id="A0A369WB60"/>
<accession>A0A369WB60</accession>
<dbReference type="OrthoDB" id="7595207at2"/>
<name>A0A369WB60_9HYPH</name>
<gene>
    <name evidence="2" type="ORF">DVH29_00905</name>
</gene>
<dbReference type="PANTHER" id="PTHR34075">
    <property type="entry name" value="BLR3430 PROTEIN"/>
    <property type="match status" value="1"/>
</dbReference>
<evidence type="ECO:0000259" key="1">
    <source>
        <dbReference type="Pfam" id="PF01796"/>
    </source>
</evidence>
<proteinExistence type="predicted"/>
<dbReference type="EMBL" id="QQNH01000001">
    <property type="protein sequence ID" value="RDE10542.1"/>
    <property type="molecule type" value="Genomic_DNA"/>
</dbReference>
<dbReference type="Gene3D" id="6.10.30.10">
    <property type="match status" value="1"/>
</dbReference>
<comment type="caution">
    <text evidence="2">The sequence shown here is derived from an EMBL/GenBank/DDBJ whole genome shotgun (WGS) entry which is preliminary data.</text>
</comment>
<feature type="domain" description="ChsH2 C-terminal OB-fold" evidence="1">
    <location>
        <begin position="45"/>
        <end position="97"/>
    </location>
</feature>
<evidence type="ECO:0000313" key="3">
    <source>
        <dbReference type="Proteomes" id="UP000253759"/>
    </source>
</evidence>
<sequence length="125" mass="13244">MNPEMSPSSEVRLVGMHCTACGAMAYPFQAVCPICMAEDEVAEADMPTTGTVYAYSTVHAAPKKWRLPYTIGYVDLSNGVRVFSHLDPKGLGVGAAVYASTGIVSGEAVEEPRTQLVFKAVGDAK</sequence>
<dbReference type="RefSeq" id="WP_114644262.1">
    <property type="nucleotide sequence ID" value="NZ_QQNH01000001.1"/>
</dbReference>